<evidence type="ECO:0000313" key="3">
    <source>
        <dbReference type="Proteomes" id="UP000027178"/>
    </source>
</evidence>
<evidence type="ECO:0000256" key="1">
    <source>
        <dbReference type="SAM" id="MobiDB-lite"/>
    </source>
</evidence>
<protein>
    <submittedName>
        <fullName evidence="2">Uncharacterized protein</fullName>
    </submittedName>
</protein>
<evidence type="ECO:0000313" key="2">
    <source>
        <dbReference type="EMBL" id="KDN84983.1"/>
    </source>
</evidence>
<proteinExistence type="predicted"/>
<accession>A0A066YTV3</accession>
<gene>
    <name evidence="2" type="ORF">KCH_30820</name>
</gene>
<reference evidence="2 3" key="1">
    <citation type="submission" date="2014-05" db="EMBL/GenBank/DDBJ databases">
        <title>Draft Genome Sequence of Kitasatospora cheerisanensis KCTC 2395.</title>
        <authorList>
            <person name="Nam D.H."/>
        </authorList>
    </citation>
    <scope>NUCLEOTIDE SEQUENCE [LARGE SCALE GENOMIC DNA]</scope>
    <source>
        <strain evidence="2 3">KCTC 2395</strain>
    </source>
</reference>
<dbReference type="EMBL" id="JNBY01000087">
    <property type="protein sequence ID" value="KDN84983.1"/>
    <property type="molecule type" value="Genomic_DNA"/>
</dbReference>
<dbReference type="Proteomes" id="UP000027178">
    <property type="component" value="Unassembled WGS sequence"/>
</dbReference>
<feature type="region of interest" description="Disordered" evidence="1">
    <location>
        <begin position="1"/>
        <end position="37"/>
    </location>
</feature>
<dbReference type="AlphaFoldDB" id="A0A066YTV3"/>
<keyword evidence="3" id="KW-1185">Reference proteome</keyword>
<comment type="caution">
    <text evidence="2">The sequence shown here is derived from an EMBL/GenBank/DDBJ whole genome shotgun (WGS) entry which is preliminary data.</text>
</comment>
<name>A0A066YTV3_9ACTN</name>
<dbReference type="HOGENOM" id="CLU_3344660_0_0_11"/>
<organism evidence="2 3">
    <name type="scientific">Kitasatospora cheerisanensis KCTC 2395</name>
    <dbReference type="NCBI Taxonomy" id="1348663"/>
    <lineage>
        <taxon>Bacteria</taxon>
        <taxon>Bacillati</taxon>
        <taxon>Actinomycetota</taxon>
        <taxon>Actinomycetes</taxon>
        <taxon>Kitasatosporales</taxon>
        <taxon>Streptomycetaceae</taxon>
        <taxon>Kitasatospora</taxon>
    </lineage>
</organism>
<sequence>MGRGRLDTAETAATTRGVHGSTEERLAAPVGGVGREL</sequence>